<comment type="caution">
    <text evidence="1">The sequence shown here is derived from an EMBL/GenBank/DDBJ whole genome shotgun (WGS) entry which is preliminary data.</text>
</comment>
<sequence length="97" mass="11004">MTPAIRCMRVLRGSASIIYAFTILDSRAYRHRAIFSHSFFRLAIFRLRGSLWPPPSYVCTSSGARLVLSMPLPYWIVELFGSEQFFLTRALGLLSSG</sequence>
<protein>
    <submittedName>
        <fullName evidence="1">Uncharacterized protein</fullName>
    </submittedName>
</protein>
<gene>
    <name evidence="1" type="ORF">GIB67_040272</name>
</gene>
<name>A0A7J7MVN9_9MAGN</name>
<evidence type="ECO:0000313" key="2">
    <source>
        <dbReference type="Proteomes" id="UP000541444"/>
    </source>
</evidence>
<dbReference type="Proteomes" id="UP000541444">
    <property type="component" value="Unassembled WGS sequence"/>
</dbReference>
<accession>A0A7J7MVN9</accession>
<dbReference type="AlphaFoldDB" id="A0A7J7MVN9"/>
<evidence type="ECO:0000313" key="1">
    <source>
        <dbReference type="EMBL" id="KAF6158758.1"/>
    </source>
</evidence>
<dbReference type="EMBL" id="JACGCM010001219">
    <property type="protein sequence ID" value="KAF6158758.1"/>
    <property type="molecule type" value="Genomic_DNA"/>
</dbReference>
<reference evidence="1 2" key="1">
    <citation type="journal article" date="2020" name="IScience">
        <title>Genome Sequencing of the Endangered Kingdonia uniflora (Circaeasteraceae, Ranunculales) Reveals Potential Mechanisms of Evolutionary Specialization.</title>
        <authorList>
            <person name="Sun Y."/>
            <person name="Deng T."/>
            <person name="Zhang A."/>
            <person name="Moore M.J."/>
            <person name="Landis J.B."/>
            <person name="Lin N."/>
            <person name="Zhang H."/>
            <person name="Zhang X."/>
            <person name="Huang J."/>
            <person name="Zhang X."/>
            <person name="Sun H."/>
            <person name="Wang H."/>
        </authorList>
    </citation>
    <scope>NUCLEOTIDE SEQUENCE [LARGE SCALE GENOMIC DNA]</scope>
    <source>
        <strain evidence="1">TB1705</strain>
        <tissue evidence="1">Leaf</tissue>
    </source>
</reference>
<keyword evidence="2" id="KW-1185">Reference proteome</keyword>
<organism evidence="1 2">
    <name type="scientific">Kingdonia uniflora</name>
    <dbReference type="NCBI Taxonomy" id="39325"/>
    <lineage>
        <taxon>Eukaryota</taxon>
        <taxon>Viridiplantae</taxon>
        <taxon>Streptophyta</taxon>
        <taxon>Embryophyta</taxon>
        <taxon>Tracheophyta</taxon>
        <taxon>Spermatophyta</taxon>
        <taxon>Magnoliopsida</taxon>
        <taxon>Ranunculales</taxon>
        <taxon>Circaeasteraceae</taxon>
        <taxon>Kingdonia</taxon>
    </lineage>
</organism>
<proteinExistence type="predicted"/>